<keyword evidence="9" id="KW-1185">Reference proteome</keyword>
<comment type="similarity">
    <text evidence="5">Belongs to the SAT4 family.</text>
</comment>
<comment type="caution">
    <text evidence="8">The sequence shown here is derived from an EMBL/GenBank/DDBJ whole genome shotgun (WGS) entry which is preliminary data.</text>
</comment>
<dbReference type="AlphaFoldDB" id="A0A9N9KUZ4"/>
<keyword evidence="3 6" id="KW-1133">Transmembrane helix</keyword>
<evidence type="ECO:0000256" key="5">
    <source>
        <dbReference type="ARBA" id="ARBA00038359"/>
    </source>
</evidence>
<reference evidence="8" key="1">
    <citation type="submission" date="2021-07" db="EMBL/GenBank/DDBJ databases">
        <authorList>
            <person name="Durling M."/>
        </authorList>
    </citation>
    <scope>NUCLEOTIDE SEQUENCE</scope>
</reference>
<keyword evidence="2 6" id="KW-0812">Transmembrane</keyword>
<dbReference type="InterPro" id="IPR049326">
    <property type="entry name" value="Rhodopsin_dom_fungi"/>
</dbReference>
<dbReference type="PANTHER" id="PTHR33048">
    <property type="entry name" value="PTH11-LIKE INTEGRAL MEMBRANE PROTEIN (AFU_ORTHOLOGUE AFUA_5G11245)"/>
    <property type="match status" value="1"/>
</dbReference>
<dbReference type="OrthoDB" id="5429740at2759"/>
<dbReference type="GO" id="GO:0016020">
    <property type="term" value="C:membrane"/>
    <property type="evidence" value="ECO:0007669"/>
    <property type="project" value="UniProtKB-SubCell"/>
</dbReference>
<proteinExistence type="inferred from homology"/>
<dbReference type="PANTHER" id="PTHR33048:SF155">
    <property type="entry name" value="INTEGRAL MEMBRANE PROTEIN"/>
    <property type="match status" value="1"/>
</dbReference>
<keyword evidence="4 6" id="KW-0472">Membrane</keyword>
<evidence type="ECO:0000256" key="6">
    <source>
        <dbReference type="SAM" id="Phobius"/>
    </source>
</evidence>
<dbReference type="Pfam" id="PF20684">
    <property type="entry name" value="Fung_rhodopsin"/>
    <property type="match status" value="1"/>
</dbReference>
<feature type="transmembrane region" description="Helical" evidence="6">
    <location>
        <begin position="222"/>
        <end position="242"/>
    </location>
</feature>
<dbReference type="EMBL" id="CAJVRL010000050">
    <property type="protein sequence ID" value="CAG8953373.1"/>
    <property type="molecule type" value="Genomic_DNA"/>
</dbReference>
<evidence type="ECO:0000256" key="2">
    <source>
        <dbReference type="ARBA" id="ARBA00022692"/>
    </source>
</evidence>
<dbReference type="InterPro" id="IPR052337">
    <property type="entry name" value="SAT4-like"/>
</dbReference>
<feature type="transmembrane region" description="Helical" evidence="6">
    <location>
        <begin position="51"/>
        <end position="72"/>
    </location>
</feature>
<comment type="subcellular location">
    <subcellularLocation>
        <location evidence="1">Membrane</location>
        <topology evidence="1">Multi-pass membrane protein</topology>
    </subcellularLocation>
</comment>
<feature type="transmembrane region" description="Helical" evidence="6">
    <location>
        <begin position="182"/>
        <end position="210"/>
    </location>
</feature>
<gene>
    <name evidence="8" type="ORF">HYFRA_00010118</name>
</gene>
<feature type="transmembrane region" description="Helical" evidence="6">
    <location>
        <begin position="248"/>
        <end position="269"/>
    </location>
</feature>
<evidence type="ECO:0000313" key="8">
    <source>
        <dbReference type="EMBL" id="CAG8953373.1"/>
    </source>
</evidence>
<feature type="transmembrane region" description="Helical" evidence="6">
    <location>
        <begin position="18"/>
        <end position="39"/>
    </location>
</feature>
<dbReference type="Proteomes" id="UP000696280">
    <property type="component" value="Unassembled WGS sequence"/>
</dbReference>
<evidence type="ECO:0000256" key="4">
    <source>
        <dbReference type="ARBA" id="ARBA00023136"/>
    </source>
</evidence>
<feature type="transmembrane region" description="Helical" evidence="6">
    <location>
        <begin position="139"/>
        <end position="162"/>
    </location>
</feature>
<feature type="transmembrane region" description="Helical" evidence="6">
    <location>
        <begin position="103"/>
        <end position="127"/>
    </location>
</feature>
<evidence type="ECO:0000256" key="1">
    <source>
        <dbReference type="ARBA" id="ARBA00004141"/>
    </source>
</evidence>
<name>A0A9N9KUZ4_9HELO</name>
<accession>A0A9N9KUZ4</accession>
<organism evidence="8 9">
    <name type="scientific">Hymenoscyphus fraxineus</name>
    <dbReference type="NCBI Taxonomy" id="746836"/>
    <lineage>
        <taxon>Eukaryota</taxon>
        <taxon>Fungi</taxon>
        <taxon>Dikarya</taxon>
        <taxon>Ascomycota</taxon>
        <taxon>Pezizomycotina</taxon>
        <taxon>Leotiomycetes</taxon>
        <taxon>Helotiales</taxon>
        <taxon>Helotiaceae</taxon>
        <taxon>Hymenoscyphus</taxon>
    </lineage>
</organism>
<evidence type="ECO:0000256" key="3">
    <source>
        <dbReference type="ARBA" id="ARBA00022989"/>
    </source>
</evidence>
<evidence type="ECO:0000313" key="9">
    <source>
        <dbReference type="Proteomes" id="UP000696280"/>
    </source>
</evidence>
<feature type="domain" description="Rhodopsin" evidence="7">
    <location>
        <begin position="35"/>
        <end position="276"/>
    </location>
</feature>
<sequence>MARSATWPADPHDQGKPIIEALLALTVLSIIVLALRFYLRIKNGATPAAHDWAMFIAVLFQIVNQACIVQAYRWGLGAHDINLMYDSEGKFIPSMPWTNILKWQYISVVPGVLTSITARISVTLLLITLFGTKRWLKWFLTVATICVAIVGSVSVIITWVQVSPVEGLWNPLLPARRWSPNIQTYVVYVSGSIFAFTDFSFMLFPIIIIWKLNMPSGRRIGLCILMAGSIFCLVACIMRIVTDAHQSLYTSAYGILWAGLEQCLVIILGSAPPLAAIRKLDFVDWISKSLSSASGSLFTSLKTRQKMSNGAIGENCTEKSSGEIIKPSGSHKRASSDRTIEATTTIYQSSSIGTYKADVLPAGV</sequence>
<protein>
    <recommendedName>
        <fullName evidence="7">Rhodopsin domain-containing protein</fullName>
    </recommendedName>
</protein>
<evidence type="ECO:0000259" key="7">
    <source>
        <dbReference type="Pfam" id="PF20684"/>
    </source>
</evidence>